<dbReference type="PANTHER" id="PTHR36844:SF1">
    <property type="entry name" value="PROTEASE PRSW"/>
    <property type="match status" value="1"/>
</dbReference>
<comment type="caution">
    <text evidence="3">The sequence shown here is derived from an EMBL/GenBank/DDBJ whole genome shotgun (WGS) entry which is preliminary data.</text>
</comment>
<keyword evidence="2" id="KW-0472">Membrane</keyword>
<dbReference type="EMBL" id="JAAWVT010000003">
    <property type="protein sequence ID" value="NKG20850.1"/>
    <property type="molecule type" value="Genomic_DNA"/>
</dbReference>
<keyword evidence="3" id="KW-0645">Protease</keyword>
<keyword evidence="3" id="KW-0378">Hydrolase</keyword>
<keyword evidence="2" id="KW-1133">Transmembrane helix</keyword>
<sequence>MRVTSHPPQPSDSAPPNDPWTLAPGRGATPGALSVPHLAPASAGAKQRAGLGVILALLGCTVVLLGVTWFLSDAFGSGTLLWLGILAMVPLALCLIGLRWVDRWDPEPRVLLVLGLLWGAGTSVAGALLIGDVFTELFFDPAGALKMDTFGAVVQAPIVEELVKGAGVLLIFWINRAHFDGPIDGIVYGGMVGAGFAFTENILYFGSSYLSPSAPGELATVFVLRGLFSPFAHVMFTAWTGFALGLCAGRGQRGRWPLYLLLGLIPAMAGHFLWNGGIGIFFTDFLSFYFLLQVPLFIAFIVAVVLLQRAERRLTEQRLADYQNSGWFTAAEVKMFATAPGRRHARHWAAGIGRKRQMKAFTSTAMHLAAVRQRIVAGHGTGTDLARETALLHHSHQQRAQLLGGVSPRG</sequence>
<evidence type="ECO:0000256" key="1">
    <source>
        <dbReference type="SAM" id="MobiDB-lite"/>
    </source>
</evidence>
<evidence type="ECO:0000313" key="3">
    <source>
        <dbReference type="EMBL" id="NKG20850.1"/>
    </source>
</evidence>
<dbReference type="GO" id="GO:0008237">
    <property type="term" value="F:metallopeptidase activity"/>
    <property type="evidence" value="ECO:0007669"/>
    <property type="project" value="UniProtKB-KW"/>
</dbReference>
<keyword evidence="4" id="KW-1185">Reference proteome</keyword>
<gene>
    <name evidence="3" type="ORF">HED64_09035</name>
</gene>
<evidence type="ECO:0000256" key="2">
    <source>
        <dbReference type="SAM" id="Phobius"/>
    </source>
</evidence>
<feature type="transmembrane region" description="Helical" evidence="2">
    <location>
        <begin position="227"/>
        <end position="246"/>
    </location>
</feature>
<feature type="transmembrane region" description="Helical" evidence="2">
    <location>
        <begin position="288"/>
        <end position="307"/>
    </location>
</feature>
<feature type="transmembrane region" description="Helical" evidence="2">
    <location>
        <begin position="258"/>
        <end position="282"/>
    </location>
</feature>
<organism evidence="3 4">
    <name type="scientific">Paeniglutamicibacter terrestris</name>
    <dbReference type="NCBI Taxonomy" id="2723403"/>
    <lineage>
        <taxon>Bacteria</taxon>
        <taxon>Bacillati</taxon>
        <taxon>Actinomycetota</taxon>
        <taxon>Actinomycetes</taxon>
        <taxon>Micrococcales</taxon>
        <taxon>Micrococcaceae</taxon>
        <taxon>Paeniglutamicibacter</taxon>
    </lineage>
</organism>
<dbReference type="InterPro" id="IPR026898">
    <property type="entry name" value="PrsW"/>
</dbReference>
<dbReference type="PANTHER" id="PTHR36844">
    <property type="entry name" value="PROTEASE PRSW"/>
    <property type="match status" value="1"/>
</dbReference>
<keyword evidence="3" id="KW-0482">Metalloprotease</keyword>
<feature type="transmembrane region" description="Helical" evidence="2">
    <location>
        <begin position="186"/>
        <end position="207"/>
    </location>
</feature>
<feature type="transmembrane region" description="Helical" evidence="2">
    <location>
        <begin position="150"/>
        <end position="174"/>
    </location>
</feature>
<keyword evidence="2" id="KW-0812">Transmembrane</keyword>
<feature type="transmembrane region" description="Helical" evidence="2">
    <location>
        <begin position="78"/>
        <end position="98"/>
    </location>
</feature>
<feature type="transmembrane region" description="Helical" evidence="2">
    <location>
        <begin position="51"/>
        <end position="72"/>
    </location>
</feature>
<dbReference type="RefSeq" id="WP_168151697.1">
    <property type="nucleotide sequence ID" value="NZ_JAAWVT010000003.1"/>
</dbReference>
<name>A0ABX1G5B1_9MICC</name>
<dbReference type="Proteomes" id="UP000746595">
    <property type="component" value="Unassembled WGS sequence"/>
</dbReference>
<proteinExistence type="predicted"/>
<evidence type="ECO:0000313" key="4">
    <source>
        <dbReference type="Proteomes" id="UP000746595"/>
    </source>
</evidence>
<feature type="region of interest" description="Disordered" evidence="1">
    <location>
        <begin position="1"/>
        <end position="25"/>
    </location>
</feature>
<feature type="transmembrane region" description="Helical" evidence="2">
    <location>
        <begin position="110"/>
        <end position="130"/>
    </location>
</feature>
<reference evidence="3 4" key="1">
    <citation type="submission" date="2020-04" db="EMBL/GenBank/DDBJ databases">
        <title>Paeniglutamicibacter sp. ANT13_2, a novel actinomycete isolated from sediment in Antarctica.</title>
        <authorList>
            <person name="Sakdapetsiri C."/>
            <person name="Pinyakong O."/>
        </authorList>
    </citation>
    <scope>NUCLEOTIDE SEQUENCE [LARGE SCALE GENOMIC DNA]</scope>
    <source>
        <strain evidence="3 4">ANT13_2</strain>
    </source>
</reference>
<dbReference type="Pfam" id="PF13367">
    <property type="entry name" value="PrsW-protease"/>
    <property type="match status" value="1"/>
</dbReference>
<protein>
    <submittedName>
        <fullName evidence="3">PrsW family intramembrane metalloprotease</fullName>
    </submittedName>
</protein>
<accession>A0ABX1G5B1</accession>